<organism evidence="1">
    <name type="scientific">Dendroctonus ponderosae</name>
    <name type="common">Mountain pine beetle</name>
    <dbReference type="NCBI Taxonomy" id="77166"/>
    <lineage>
        <taxon>Eukaryota</taxon>
        <taxon>Metazoa</taxon>
        <taxon>Ecdysozoa</taxon>
        <taxon>Arthropoda</taxon>
        <taxon>Hexapoda</taxon>
        <taxon>Insecta</taxon>
        <taxon>Pterygota</taxon>
        <taxon>Neoptera</taxon>
        <taxon>Endopterygota</taxon>
        <taxon>Coleoptera</taxon>
        <taxon>Polyphaga</taxon>
        <taxon>Cucujiformia</taxon>
        <taxon>Curculionidae</taxon>
        <taxon>Scolytinae</taxon>
        <taxon>Dendroctonus</taxon>
    </lineage>
</organism>
<evidence type="ECO:0000313" key="1">
    <source>
        <dbReference type="EMBL" id="ENN81855.1"/>
    </source>
</evidence>
<feature type="non-terminal residue" evidence="1">
    <location>
        <position position="1"/>
    </location>
</feature>
<dbReference type="EMBL" id="KB740046">
    <property type="protein sequence ID" value="ENN81855.1"/>
    <property type="molecule type" value="Genomic_DNA"/>
</dbReference>
<gene>
    <name evidence="1" type="ORF">YQE_01759</name>
</gene>
<sequence>LLYSVICVYIYTIRDPGPLTLNILEFRVTRTRTSRSAGIDNFGDLATARIDVKCTDNFCDLWSTLYQKNPSPLIRSRPATFQAIKIEDDQPLEEHSLKEVIINAQRSRLRKELYDFKFPSNRPLTNFAMEDGGQPIRTIIFSTWRSGSTFLGPPDADSALTRLKSLLNCDYTNLYNKFCALCWTDRVASPIAAGRLRKCPPLATRAIVTIDSKDHPSSNSTYYR</sequence>
<reference evidence="1" key="1">
    <citation type="journal article" date="2013" name="Genome Biol.">
        <title>Draft genome of the mountain pine beetle, Dendroctonus ponderosae Hopkins, a major forest pest.</title>
        <authorList>
            <person name="Keeling C.I."/>
            <person name="Yuen M.M."/>
            <person name="Liao N.Y."/>
            <person name="Docking T.R."/>
            <person name="Chan S.K."/>
            <person name="Taylor G.A."/>
            <person name="Palmquist D.L."/>
            <person name="Jackman S.D."/>
            <person name="Nguyen A."/>
            <person name="Li M."/>
            <person name="Henderson H."/>
            <person name="Janes J.K."/>
            <person name="Zhao Y."/>
            <person name="Pandoh P."/>
            <person name="Moore R."/>
            <person name="Sperling F.A."/>
            <person name="Huber D.P."/>
            <person name="Birol I."/>
            <person name="Jones S.J."/>
            <person name="Bohlmann J."/>
        </authorList>
    </citation>
    <scope>NUCLEOTIDE SEQUENCE</scope>
</reference>
<name>N6UJD2_DENPD</name>
<dbReference type="AlphaFoldDB" id="N6UJD2"/>
<proteinExistence type="predicted"/>
<dbReference type="HOGENOM" id="CLU_1237687_0_0_1"/>
<protein>
    <submittedName>
        <fullName evidence="1">Uncharacterized protein</fullName>
    </submittedName>
</protein>
<accession>N6UJD2</accession>